<feature type="domain" description="HTH tetR-type" evidence="2">
    <location>
        <begin position="19"/>
        <end position="56"/>
    </location>
</feature>
<accession>A0A100XCY9</accession>
<dbReference type="Proteomes" id="UP000069654">
    <property type="component" value="Unassembled WGS sequence"/>
</dbReference>
<evidence type="ECO:0000313" key="4">
    <source>
        <dbReference type="Proteomes" id="UP000069654"/>
    </source>
</evidence>
<dbReference type="OrthoDB" id="3218408at2"/>
<dbReference type="STRING" id="1797.RMCT_1268"/>
<organism evidence="3 4">
    <name type="scientific">Mycolicibacterium thermoresistibile</name>
    <name type="common">Mycobacterium thermoresistibile</name>
    <dbReference type="NCBI Taxonomy" id="1797"/>
    <lineage>
        <taxon>Bacteria</taxon>
        <taxon>Bacillati</taxon>
        <taxon>Actinomycetota</taxon>
        <taxon>Actinomycetes</taxon>
        <taxon>Mycobacteriales</taxon>
        <taxon>Mycobacteriaceae</taxon>
        <taxon>Mycolicibacterium</taxon>
    </lineage>
</organism>
<evidence type="ECO:0000313" key="3">
    <source>
        <dbReference type="EMBL" id="GAT14297.1"/>
    </source>
</evidence>
<reference evidence="4" key="2">
    <citation type="submission" date="2016-02" db="EMBL/GenBank/DDBJ databases">
        <title>Draft genome sequence of five rapidly growing Mycobacterium species.</title>
        <authorList>
            <person name="Katahira K."/>
            <person name="Gotou Y."/>
            <person name="Iida K."/>
            <person name="Ogura Y."/>
            <person name="Hayashi T."/>
        </authorList>
    </citation>
    <scope>NUCLEOTIDE SEQUENCE [LARGE SCALE GENOMIC DNA]</scope>
    <source>
        <strain evidence="4">JCM6362</strain>
    </source>
</reference>
<reference evidence="3 4" key="1">
    <citation type="journal article" date="2016" name="Genome Announc.">
        <title>Draft Genome Sequences of Five Rapidly Growing Mycobacterium Species, M. thermoresistibile, M. fortuitum subsp. acetamidolyticum, M. canariasense, M. brisbanense, and M. novocastrense.</title>
        <authorList>
            <person name="Katahira K."/>
            <person name="Ogura Y."/>
            <person name="Gotoh Y."/>
            <person name="Hayashi T."/>
        </authorList>
    </citation>
    <scope>NUCLEOTIDE SEQUENCE [LARGE SCALE GENOMIC DNA]</scope>
    <source>
        <strain evidence="3 4">JCM6362</strain>
    </source>
</reference>
<evidence type="ECO:0000259" key="2">
    <source>
        <dbReference type="Pfam" id="PF00440"/>
    </source>
</evidence>
<keyword evidence="1" id="KW-0238">DNA-binding</keyword>
<dbReference type="InterPro" id="IPR050109">
    <property type="entry name" value="HTH-type_TetR-like_transc_reg"/>
</dbReference>
<dbReference type="InterPro" id="IPR009057">
    <property type="entry name" value="Homeodomain-like_sf"/>
</dbReference>
<proteinExistence type="predicted"/>
<dbReference type="Pfam" id="PF00440">
    <property type="entry name" value="TetR_N"/>
    <property type="match status" value="1"/>
</dbReference>
<dbReference type="SUPFAM" id="SSF46689">
    <property type="entry name" value="Homeodomain-like"/>
    <property type="match status" value="1"/>
</dbReference>
<dbReference type="GO" id="GO:0000976">
    <property type="term" value="F:transcription cis-regulatory region binding"/>
    <property type="evidence" value="ECO:0007669"/>
    <property type="project" value="TreeGrafter"/>
</dbReference>
<dbReference type="AlphaFoldDB" id="A0A100XCY9"/>
<evidence type="ECO:0000256" key="1">
    <source>
        <dbReference type="ARBA" id="ARBA00023125"/>
    </source>
</evidence>
<sequence>MLPRMDQPPGGRLSVDDWIAAGFAELASGGPDALRISRLCARLGVTKGSFYWHFSDVAGYRAALVQAWADEREQRDARAAEPEHLEPRERLRRMMETQLDSRHWAVSRVMRIWALTDDAVAASVRRSDERVLRAARQALIDSGFDMAQAHLRATLAVATNAGLLMIDATAPDIPNETREQFLDFIFRP</sequence>
<dbReference type="EMBL" id="BCTB01000006">
    <property type="protein sequence ID" value="GAT14297.1"/>
    <property type="molecule type" value="Genomic_DNA"/>
</dbReference>
<dbReference type="InterPro" id="IPR001647">
    <property type="entry name" value="HTH_TetR"/>
</dbReference>
<comment type="caution">
    <text evidence="3">The sequence shown here is derived from an EMBL/GenBank/DDBJ whole genome shotgun (WGS) entry which is preliminary data.</text>
</comment>
<dbReference type="Gene3D" id="1.10.357.10">
    <property type="entry name" value="Tetracycline Repressor, domain 2"/>
    <property type="match status" value="1"/>
</dbReference>
<dbReference type="PANTHER" id="PTHR30055:SF239">
    <property type="entry name" value="TRANSCRIPTIONAL REGULATORY PROTEIN"/>
    <property type="match status" value="1"/>
</dbReference>
<dbReference type="GO" id="GO:0003700">
    <property type="term" value="F:DNA-binding transcription factor activity"/>
    <property type="evidence" value="ECO:0007669"/>
    <property type="project" value="TreeGrafter"/>
</dbReference>
<gene>
    <name evidence="3" type="ORF">RMCT_1268</name>
</gene>
<name>A0A100XCY9_MYCTH</name>
<protein>
    <submittedName>
        <fullName evidence="3">TetR family transcriptional regulator</fullName>
    </submittedName>
</protein>
<dbReference type="PANTHER" id="PTHR30055">
    <property type="entry name" value="HTH-TYPE TRANSCRIPTIONAL REGULATOR RUTR"/>
    <property type="match status" value="1"/>
</dbReference>